<proteinExistence type="predicted"/>
<protein>
    <submittedName>
        <fullName evidence="1">Uncharacterized protein</fullName>
    </submittedName>
</protein>
<dbReference type="AlphaFoldDB" id="A0A0M2UQ40"/>
<reference evidence="1 2" key="1">
    <citation type="journal article" date="2013" name="BMC Microbiol.">
        <title>Identification of the type II cytochrome c maturation pathway in anammox bacteria by comparative genomics.</title>
        <authorList>
            <person name="Ferousi C."/>
            <person name="Speth D.R."/>
            <person name="Reimann J."/>
            <person name="Op den Camp H.J."/>
            <person name="Allen J.W."/>
            <person name="Keltjens J.T."/>
            <person name="Jetten M.S."/>
        </authorList>
    </citation>
    <scope>NUCLEOTIDE SEQUENCE [LARGE SCALE GENOMIC DNA]</scope>
    <source>
        <strain evidence="1">RU1</strain>
    </source>
</reference>
<accession>A0A0M2UQ40</accession>
<organism evidence="1 2">
    <name type="scientific">Candidatus Brocadia fulgida</name>
    <dbReference type="NCBI Taxonomy" id="380242"/>
    <lineage>
        <taxon>Bacteria</taxon>
        <taxon>Pseudomonadati</taxon>
        <taxon>Planctomycetota</taxon>
        <taxon>Candidatus Brocadiia</taxon>
        <taxon>Candidatus Brocadiales</taxon>
        <taxon>Candidatus Brocadiaceae</taxon>
        <taxon>Candidatus Brocadia</taxon>
    </lineage>
</organism>
<evidence type="ECO:0000313" key="1">
    <source>
        <dbReference type="EMBL" id="KKO18203.1"/>
    </source>
</evidence>
<sequence length="249" mass="27777">MKILENIKQPFWMGLVVLTAMLTMPGIVLSASKQKQNRGFTDSFMFDECTGFSSTGCNPFFILEPGHQLVLEGTEDNEEIKLIITVLDETQDITTNETGLVTTRIVEERESIDGELFEVSRNFFAICNRDNSVFYFGEDVDFYEDGVIVSHDGSWRAGVDGARAGIIMPGTILLGSRYFQEVAPDVAMDRAEILSINQVVKTPAEEFKNCLKTKETTPLEPNAKEFKFYAPGVGLIKDGVLLLTEINHL</sequence>
<dbReference type="EMBL" id="LAQJ01000286">
    <property type="protein sequence ID" value="KKO18203.1"/>
    <property type="molecule type" value="Genomic_DNA"/>
</dbReference>
<dbReference type="PATRIC" id="fig|380242.3.peg.3830"/>
<keyword evidence="2" id="KW-1185">Reference proteome</keyword>
<gene>
    <name evidence="1" type="ORF">BROFUL_03101</name>
</gene>
<dbReference type="Proteomes" id="UP000034954">
    <property type="component" value="Unassembled WGS sequence"/>
</dbReference>
<name>A0A0M2UQ40_9BACT</name>
<evidence type="ECO:0000313" key="2">
    <source>
        <dbReference type="Proteomes" id="UP000034954"/>
    </source>
</evidence>
<comment type="caution">
    <text evidence="1">The sequence shown here is derived from an EMBL/GenBank/DDBJ whole genome shotgun (WGS) entry which is preliminary data.</text>
</comment>